<dbReference type="AlphaFoldDB" id="A0A9P5Z3V8"/>
<keyword evidence="11" id="KW-1185">Reference proteome</keyword>
<feature type="transmembrane region" description="Helical" evidence="8">
    <location>
        <begin position="101"/>
        <end position="120"/>
    </location>
</feature>
<evidence type="ECO:0000256" key="4">
    <source>
        <dbReference type="ARBA" id="ARBA00022692"/>
    </source>
</evidence>
<reference evidence="10" key="1">
    <citation type="submission" date="2020-11" db="EMBL/GenBank/DDBJ databases">
        <authorList>
            <consortium name="DOE Joint Genome Institute"/>
            <person name="Ahrendt S."/>
            <person name="Riley R."/>
            <person name="Andreopoulos W."/>
            <person name="Labutti K."/>
            <person name="Pangilinan J."/>
            <person name="Ruiz-Duenas F.J."/>
            <person name="Barrasa J.M."/>
            <person name="Sanchez-Garcia M."/>
            <person name="Camarero S."/>
            <person name="Miyauchi S."/>
            <person name="Serrano A."/>
            <person name="Linde D."/>
            <person name="Babiker R."/>
            <person name="Drula E."/>
            <person name="Ayuso-Fernandez I."/>
            <person name="Pacheco R."/>
            <person name="Padilla G."/>
            <person name="Ferreira P."/>
            <person name="Barriuso J."/>
            <person name="Kellner H."/>
            <person name="Castanera R."/>
            <person name="Alfaro M."/>
            <person name="Ramirez L."/>
            <person name="Pisabarro A.G."/>
            <person name="Kuo A."/>
            <person name="Tritt A."/>
            <person name="Lipzen A."/>
            <person name="He G."/>
            <person name="Yan M."/>
            <person name="Ng V."/>
            <person name="Cullen D."/>
            <person name="Martin F."/>
            <person name="Rosso M.-N."/>
            <person name="Henrissat B."/>
            <person name="Hibbett D."/>
            <person name="Martinez A.T."/>
            <person name="Grigoriev I.V."/>
        </authorList>
    </citation>
    <scope>NUCLEOTIDE SEQUENCE</scope>
    <source>
        <strain evidence="10">CIRM-BRFM 674</strain>
    </source>
</reference>
<evidence type="ECO:0000256" key="8">
    <source>
        <dbReference type="SAM" id="Phobius"/>
    </source>
</evidence>
<evidence type="ECO:0000256" key="1">
    <source>
        <dbReference type="ARBA" id="ARBA00004127"/>
    </source>
</evidence>
<evidence type="ECO:0000256" key="6">
    <source>
        <dbReference type="ARBA" id="ARBA00023136"/>
    </source>
</evidence>
<feature type="transmembrane region" description="Helical" evidence="8">
    <location>
        <begin position="366"/>
        <end position="386"/>
    </location>
</feature>
<dbReference type="OrthoDB" id="413079at2759"/>
<organism evidence="10 11">
    <name type="scientific">Pholiota conissans</name>
    <dbReference type="NCBI Taxonomy" id="109636"/>
    <lineage>
        <taxon>Eukaryota</taxon>
        <taxon>Fungi</taxon>
        <taxon>Dikarya</taxon>
        <taxon>Basidiomycota</taxon>
        <taxon>Agaricomycotina</taxon>
        <taxon>Agaricomycetes</taxon>
        <taxon>Agaricomycetidae</taxon>
        <taxon>Agaricales</taxon>
        <taxon>Agaricineae</taxon>
        <taxon>Strophariaceae</taxon>
        <taxon>Pholiota</taxon>
    </lineage>
</organism>
<dbReference type="Pfam" id="PF07690">
    <property type="entry name" value="MFS_1"/>
    <property type="match status" value="1"/>
</dbReference>
<accession>A0A9P5Z3V8</accession>
<keyword evidence="3" id="KW-0813">Transport</keyword>
<dbReference type="Gene3D" id="1.20.1250.20">
    <property type="entry name" value="MFS general substrate transporter like domains"/>
    <property type="match status" value="1"/>
</dbReference>
<name>A0A9P5Z3V8_9AGAR</name>
<dbReference type="PANTHER" id="PTHR23514:SF3">
    <property type="entry name" value="BYPASS OF STOP CODON PROTEIN 6"/>
    <property type="match status" value="1"/>
</dbReference>
<dbReference type="PANTHER" id="PTHR23514">
    <property type="entry name" value="BYPASS OF STOP CODON PROTEIN 6"/>
    <property type="match status" value="1"/>
</dbReference>
<comment type="similarity">
    <text evidence="2">Belongs to the major facilitator superfamily.</text>
</comment>
<gene>
    <name evidence="10" type="ORF">BDN70DRAFT_807792</name>
</gene>
<keyword evidence="5 8" id="KW-1133">Transmembrane helix</keyword>
<dbReference type="GO" id="GO:0022857">
    <property type="term" value="F:transmembrane transporter activity"/>
    <property type="evidence" value="ECO:0007669"/>
    <property type="project" value="InterPro"/>
</dbReference>
<keyword evidence="4 8" id="KW-0812">Transmembrane</keyword>
<dbReference type="InterPro" id="IPR020846">
    <property type="entry name" value="MFS_dom"/>
</dbReference>
<evidence type="ECO:0000256" key="7">
    <source>
        <dbReference type="SAM" id="MobiDB-lite"/>
    </source>
</evidence>
<dbReference type="FunFam" id="1.20.1250.20:FF:000286">
    <property type="entry name" value="MFS efflux transporter"/>
    <property type="match status" value="1"/>
</dbReference>
<evidence type="ECO:0000256" key="3">
    <source>
        <dbReference type="ARBA" id="ARBA00022448"/>
    </source>
</evidence>
<dbReference type="SUPFAM" id="SSF103473">
    <property type="entry name" value="MFS general substrate transporter"/>
    <property type="match status" value="1"/>
</dbReference>
<evidence type="ECO:0000313" key="10">
    <source>
        <dbReference type="EMBL" id="KAF9478966.1"/>
    </source>
</evidence>
<evidence type="ECO:0000256" key="2">
    <source>
        <dbReference type="ARBA" id="ARBA00008335"/>
    </source>
</evidence>
<feature type="transmembrane region" description="Helical" evidence="8">
    <location>
        <begin position="220"/>
        <end position="242"/>
    </location>
</feature>
<dbReference type="EMBL" id="MU155223">
    <property type="protein sequence ID" value="KAF9478966.1"/>
    <property type="molecule type" value="Genomic_DNA"/>
</dbReference>
<protein>
    <submittedName>
        <fullName evidence="10">MFS general substrate transporter</fullName>
    </submittedName>
</protein>
<comment type="subcellular location">
    <subcellularLocation>
        <location evidence="1">Endomembrane system</location>
        <topology evidence="1">Multi-pass membrane protein</topology>
    </subcellularLocation>
</comment>
<feature type="transmembrane region" description="Helical" evidence="8">
    <location>
        <begin position="344"/>
        <end position="360"/>
    </location>
</feature>
<feature type="compositionally biased region" description="Basic and acidic residues" evidence="7">
    <location>
        <begin position="40"/>
        <end position="60"/>
    </location>
</feature>
<dbReference type="InterPro" id="IPR011701">
    <property type="entry name" value="MFS"/>
</dbReference>
<feature type="transmembrane region" description="Helical" evidence="8">
    <location>
        <begin position="281"/>
        <end position="307"/>
    </location>
</feature>
<dbReference type="GO" id="GO:0012505">
    <property type="term" value="C:endomembrane system"/>
    <property type="evidence" value="ECO:0007669"/>
    <property type="project" value="UniProtKB-SubCell"/>
</dbReference>
<feature type="transmembrane region" description="Helical" evidence="8">
    <location>
        <begin position="432"/>
        <end position="451"/>
    </location>
</feature>
<feature type="transmembrane region" description="Helical" evidence="8">
    <location>
        <begin position="194"/>
        <end position="214"/>
    </location>
</feature>
<feature type="domain" description="Major facilitator superfamily (MFS) profile" evidence="9">
    <location>
        <begin position="70"/>
        <end position="457"/>
    </location>
</feature>
<feature type="region of interest" description="Disordered" evidence="7">
    <location>
        <begin position="40"/>
        <end position="62"/>
    </location>
</feature>
<evidence type="ECO:0000313" key="11">
    <source>
        <dbReference type="Proteomes" id="UP000807469"/>
    </source>
</evidence>
<feature type="transmembrane region" description="Helical" evidence="8">
    <location>
        <begin position="156"/>
        <end position="173"/>
    </location>
</feature>
<evidence type="ECO:0000259" key="9">
    <source>
        <dbReference type="PROSITE" id="PS50850"/>
    </source>
</evidence>
<dbReference type="InterPro" id="IPR036259">
    <property type="entry name" value="MFS_trans_sf"/>
</dbReference>
<evidence type="ECO:0000256" key="5">
    <source>
        <dbReference type="ARBA" id="ARBA00022989"/>
    </source>
</evidence>
<dbReference type="InterPro" id="IPR051788">
    <property type="entry name" value="MFS_Transporter"/>
</dbReference>
<dbReference type="GO" id="GO:0016020">
    <property type="term" value="C:membrane"/>
    <property type="evidence" value="ECO:0007669"/>
    <property type="project" value="TreeGrafter"/>
</dbReference>
<comment type="caution">
    <text evidence="10">The sequence shown here is derived from an EMBL/GenBank/DDBJ whole genome shotgun (WGS) entry which is preliminary data.</text>
</comment>
<feature type="transmembrane region" description="Helical" evidence="8">
    <location>
        <begin position="398"/>
        <end position="420"/>
    </location>
</feature>
<feature type="transmembrane region" description="Helical" evidence="8">
    <location>
        <begin position="313"/>
        <end position="332"/>
    </location>
</feature>
<keyword evidence="6 8" id="KW-0472">Membrane</keyword>
<dbReference type="PROSITE" id="PS50850">
    <property type="entry name" value="MFS"/>
    <property type="match status" value="1"/>
</dbReference>
<proteinExistence type="inferred from homology"/>
<dbReference type="Proteomes" id="UP000807469">
    <property type="component" value="Unassembled WGS sequence"/>
</dbReference>
<sequence>MATDIADANAHSSCTQVHINESTTEKVNGGTDLEIVGIADEKSPDLEEGRETEEPVDTRTPRQKSVSKLQFGALCWTLTLGGWNDGSTGALLPRIQRVYDIPYIILSLIFVFACAGFMAGSILNMYITPRLGFGRTLLFGSALQLIAYCIQSSAPPYPVFVLGYVISGMGISLQDAQANGFVASLKYNAISKMGIVHSAYGFGLLIAPFVSTQFAQQPHWSFHFLVSLGMSLSNTAFQFFMFRFKSLDVCLEEGGEPPVVRSHSDKGSLFSQVMKNWRIHAVAAFIIVYLGVSVTISGWIVTYIIAVRGGGPSAGYISAGVSGGIVIGRTGLLWVNKKIGERKAVFLYASICIGLEIIVWRVPSLIGNAVTICIAGIFLGPMYPLAINQATRILPAHILTGAIGWIAGFGQTGSALAPFITGALASRVGLQVMPPFLIGLTALMIVVWALIPNTPYRCA</sequence>